<comment type="similarity">
    <text evidence="1">Belongs to the metallo-dependent hydrolases superfamily. TatD-type hydrolase family.</text>
</comment>
<dbReference type="Pfam" id="PF01026">
    <property type="entry name" value="TatD_DNase"/>
    <property type="match status" value="1"/>
</dbReference>
<evidence type="ECO:0000313" key="3">
    <source>
        <dbReference type="EMBL" id="KAJ8302004.1"/>
    </source>
</evidence>
<dbReference type="InterPro" id="IPR018228">
    <property type="entry name" value="DNase_TatD-rel_CS"/>
</dbReference>
<dbReference type="Proteomes" id="UP001217089">
    <property type="component" value="Unassembled WGS sequence"/>
</dbReference>
<dbReference type="PROSITE" id="PS01091">
    <property type="entry name" value="TATD_3"/>
    <property type="match status" value="1"/>
</dbReference>
<dbReference type="PROSITE" id="PS01090">
    <property type="entry name" value="TATD_2"/>
    <property type="match status" value="1"/>
</dbReference>
<proteinExistence type="inferred from homology"/>
<evidence type="ECO:0000256" key="2">
    <source>
        <dbReference type="ARBA" id="ARBA00022801"/>
    </source>
</evidence>
<protein>
    <submittedName>
        <fullName evidence="3">Uncharacterized protein</fullName>
    </submittedName>
</protein>
<evidence type="ECO:0000256" key="1">
    <source>
        <dbReference type="ARBA" id="ARBA00009275"/>
    </source>
</evidence>
<gene>
    <name evidence="3" type="ORF">KUTeg_020991</name>
</gene>
<comment type="caution">
    <text evidence="3">The sequence shown here is derived from an EMBL/GenBank/DDBJ whole genome shotgun (WGS) entry which is preliminary data.</text>
</comment>
<reference evidence="3 4" key="1">
    <citation type="submission" date="2022-12" db="EMBL/GenBank/DDBJ databases">
        <title>Chromosome-level genome of Tegillarca granosa.</title>
        <authorList>
            <person name="Kim J."/>
        </authorList>
    </citation>
    <scope>NUCLEOTIDE SEQUENCE [LARGE SCALE GENOMIC DNA]</scope>
    <source>
        <strain evidence="3">Teg-2019</strain>
        <tissue evidence="3">Adductor muscle</tissue>
    </source>
</reference>
<sequence>MGCHPKSATDFSPKAEEGLRRCLQHEKFVALGEIGLDYSGTFKQHEEIQKVVFSRQIKIALDYNKPLVIHCRDAEEECLEILEKMVPKNYKIHCHCFMGNFESAQKWLNLFPNLYIGLTPVVTYKTAVPTQNVARFIPLERLLLETDAPYFIPRSFPKHEVKYSHPGMAVVVAEAVARLRNCTVVEVLRHCRQNTKNMYGRRVLDIPIVL</sequence>
<dbReference type="PIRSF" id="PIRSF005902">
    <property type="entry name" value="DNase_TatD"/>
    <property type="match status" value="1"/>
</dbReference>
<accession>A0ABQ9E9I1</accession>
<keyword evidence="2" id="KW-0378">Hydrolase</keyword>
<name>A0ABQ9E9I1_TEGGR</name>
<dbReference type="CDD" id="cd01310">
    <property type="entry name" value="TatD_DNAse"/>
    <property type="match status" value="1"/>
</dbReference>
<dbReference type="PANTHER" id="PTHR46363">
    <property type="entry name" value="DEOXYRIBONUCLEASE TATDN2-RELATED"/>
    <property type="match status" value="1"/>
</dbReference>
<dbReference type="SUPFAM" id="SSF51556">
    <property type="entry name" value="Metallo-dependent hydrolases"/>
    <property type="match status" value="1"/>
</dbReference>
<dbReference type="Gene3D" id="3.20.20.140">
    <property type="entry name" value="Metal-dependent hydrolases"/>
    <property type="match status" value="1"/>
</dbReference>
<dbReference type="InterPro" id="IPR001130">
    <property type="entry name" value="TatD-like"/>
</dbReference>
<dbReference type="InterPro" id="IPR032466">
    <property type="entry name" value="Metal_Hydrolase"/>
</dbReference>
<organism evidence="3 4">
    <name type="scientific">Tegillarca granosa</name>
    <name type="common">Malaysian cockle</name>
    <name type="synonym">Anadara granosa</name>
    <dbReference type="NCBI Taxonomy" id="220873"/>
    <lineage>
        <taxon>Eukaryota</taxon>
        <taxon>Metazoa</taxon>
        <taxon>Spiralia</taxon>
        <taxon>Lophotrochozoa</taxon>
        <taxon>Mollusca</taxon>
        <taxon>Bivalvia</taxon>
        <taxon>Autobranchia</taxon>
        <taxon>Pteriomorphia</taxon>
        <taxon>Arcoida</taxon>
        <taxon>Arcoidea</taxon>
        <taxon>Arcidae</taxon>
        <taxon>Tegillarca</taxon>
    </lineage>
</organism>
<dbReference type="EMBL" id="JARBDR010000918">
    <property type="protein sequence ID" value="KAJ8302004.1"/>
    <property type="molecule type" value="Genomic_DNA"/>
</dbReference>
<dbReference type="PANTHER" id="PTHR46363:SF1">
    <property type="entry name" value="DEOXYRIBONUCLEASE TATDN2-RELATED"/>
    <property type="match status" value="1"/>
</dbReference>
<keyword evidence="4" id="KW-1185">Reference proteome</keyword>
<evidence type="ECO:0000313" key="4">
    <source>
        <dbReference type="Proteomes" id="UP001217089"/>
    </source>
</evidence>